<dbReference type="InterPro" id="IPR036875">
    <property type="entry name" value="Znf_CCHC_sf"/>
</dbReference>
<organism evidence="2 3">
    <name type="scientific">Ceutorhynchus assimilis</name>
    <name type="common">cabbage seed weevil</name>
    <dbReference type="NCBI Taxonomy" id="467358"/>
    <lineage>
        <taxon>Eukaryota</taxon>
        <taxon>Metazoa</taxon>
        <taxon>Ecdysozoa</taxon>
        <taxon>Arthropoda</taxon>
        <taxon>Hexapoda</taxon>
        <taxon>Insecta</taxon>
        <taxon>Pterygota</taxon>
        <taxon>Neoptera</taxon>
        <taxon>Endopterygota</taxon>
        <taxon>Coleoptera</taxon>
        <taxon>Polyphaga</taxon>
        <taxon>Cucujiformia</taxon>
        <taxon>Curculionidae</taxon>
        <taxon>Ceutorhynchinae</taxon>
        <taxon>Ceutorhynchus</taxon>
    </lineage>
</organism>
<evidence type="ECO:0000313" key="3">
    <source>
        <dbReference type="Proteomes" id="UP001152799"/>
    </source>
</evidence>
<gene>
    <name evidence="2" type="ORF">CEUTPL_LOCUS5430</name>
</gene>
<dbReference type="Gene3D" id="4.10.60.10">
    <property type="entry name" value="Zinc finger, CCHC-type"/>
    <property type="match status" value="1"/>
</dbReference>
<dbReference type="EMBL" id="OU892278">
    <property type="protein sequence ID" value="CAG9764804.1"/>
    <property type="molecule type" value="Genomic_DNA"/>
</dbReference>
<dbReference type="GO" id="GO:0003676">
    <property type="term" value="F:nucleic acid binding"/>
    <property type="evidence" value="ECO:0007669"/>
    <property type="project" value="InterPro"/>
</dbReference>
<dbReference type="Proteomes" id="UP001152799">
    <property type="component" value="Chromosome 2"/>
</dbReference>
<dbReference type="GO" id="GO:0008270">
    <property type="term" value="F:zinc ion binding"/>
    <property type="evidence" value="ECO:0007669"/>
    <property type="project" value="InterPro"/>
</dbReference>
<feature type="domain" description="CCHC-type" evidence="1">
    <location>
        <begin position="10"/>
        <end position="23"/>
    </location>
</feature>
<dbReference type="SUPFAM" id="SSF57756">
    <property type="entry name" value="Retrovirus zinc finger-like domains"/>
    <property type="match status" value="1"/>
</dbReference>
<name>A0A9N9MMH8_9CUCU</name>
<dbReference type="OrthoDB" id="6771430at2759"/>
<dbReference type="AlphaFoldDB" id="A0A9N9MMH8"/>
<sequence>MTDYTLNAINCREEGHFASDCPKVKNNLRAIGKGGKVVILAIGEGKTTLKIDQVEADVDFIVVPDHIQSIPVIVGQSLLNQSTILVIVSGKNVHIHPRDDNVPNILDLPTRIIHFGARCSAKKTVAVIEVVSRGATTDNV</sequence>
<accession>A0A9N9MMH8</accession>
<evidence type="ECO:0000259" key="1">
    <source>
        <dbReference type="Pfam" id="PF00098"/>
    </source>
</evidence>
<proteinExistence type="predicted"/>
<dbReference type="InterPro" id="IPR001878">
    <property type="entry name" value="Znf_CCHC"/>
</dbReference>
<dbReference type="Pfam" id="PF00098">
    <property type="entry name" value="zf-CCHC"/>
    <property type="match status" value="1"/>
</dbReference>
<evidence type="ECO:0000313" key="2">
    <source>
        <dbReference type="EMBL" id="CAG9764804.1"/>
    </source>
</evidence>
<reference evidence="2" key="1">
    <citation type="submission" date="2022-01" db="EMBL/GenBank/DDBJ databases">
        <authorList>
            <person name="King R."/>
        </authorList>
    </citation>
    <scope>NUCLEOTIDE SEQUENCE</scope>
</reference>
<protein>
    <recommendedName>
        <fullName evidence="1">CCHC-type domain-containing protein</fullName>
    </recommendedName>
</protein>
<keyword evidence="3" id="KW-1185">Reference proteome</keyword>